<dbReference type="EMBL" id="CP013200">
    <property type="protein sequence ID" value="ALO66592.1"/>
    <property type="molecule type" value="Genomic_DNA"/>
</dbReference>
<proteinExistence type="predicted"/>
<dbReference type="OrthoDB" id="5517693at2"/>
<evidence type="ECO:0000313" key="3">
    <source>
        <dbReference type="Proteomes" id="UP000059574"/>
    </source>
</evidence>
<name>A0A0S2LZD2_9MICC</name>
<dbReference type="Gene3D" id="3.40.960.10">
    <property type="entry name" value="VSR Endonuclease"/>
    <property type="match status" value="1"/>
</dbReference>
<accession>A0A0S2LZD2</accession>
<feature type="region of interest" description="Disordered" evidence="1">
    <location>
        <begin position="1"/>
        <end position="53"/>
    </location>
</feature>
<reference evidence="2 3" key="2">
    <citation type="journal article" date="2016" name="J. Biotechnol.">
        <title>Complete genome sequence of Arthrobacter alpinus ERGS4:06, a yellow pigmented bacterium tolerant to cold and radiations isolated from Sikkim Himalaya.</title>
        <authorList>
            <person name="Kumar R."/>
            <person name="Singh D."/>
            <person name="Swarnkar M.K."/>
            <person name="Singh A.K."/>
            <person name="Kumar S."/>
        </authorList>
    </citation>
    <scope>NUCLEOTIDE SEQUENCE [LARGE SCALE GENOMIC DNA]</scope>
    <source>
        <strain evidence="2 3">ERGS4:06</strain>
    </source>
</reference>
<gene>
    <name evidence="2" type="ORF">AS189_08960</name>
</gene>
<evidence type="ECO:0008006" key="4">
    <source>
        <dbReference type="Google" id="ProtNLM"/>
    </source>
</evidence>
<reference evidence="3" key="1">
    <citation type="submission" date="2015-11" db="EMBL/GenBank/DDBJ databases">
        <authorList>
            <person name="Kumar R."/>
            <person name="Singh D."/>
            <person name="Swarnkar M.K."/>
            <person name="Singh A.K."/>
            <person name="Kumar S."/>
        </authorList>
    </citation>
    <scope>NUCLEOTIDE SEQUENCE [LARGE SCALE GENOMIC DNA]</scope>
    <source>
        <strain evidence="3">ERGS4:06</strain>
    </source>
</reference>
<evidence type="ECO:0000256" key="1">
    <source>
        <dbReference type="SAM" id="MobiDB-lite"/>
    </source>
</evidence>
<protein>
    <recommendedName>
        <fullName evidence="4">Transcriptional regulator, AbiEi antitoxin, Type IV TA system</fullName>
    </recommendedName>
</protein>
<dbReference type="Proteomes" id="UP000059574">
    <property type="component" value="Chromosome"/>
</dbReference>
<dbReference type="SUPFAM" id="SSF52980">
    <property type="entry name" value="Restriction endonuclease-like"/>
    <property type="match status" value="1"/>
</dbReference>
<dbReference type="InterPro" id="IPR011335">
    <property type="entry name" value="Restrct_endonuc-II-like"/>
</dbReference>
<organism evidence="2 3">
    <name type="scientific">Arthrobacter alpinus</name>
    <dbReference type="NCBI Taxonomy" id="656366"/>
    <lineage>
        <taxon>Bacteria</taxon>
        <taxon>Bacillati</taxon>
        <taxon>Actinomycetota</taxon>
        <taxon>Actinomycetes</taxon>
        <taxon>Micrococcales</taxon>
        <taxon>Micrococcaceae</taxon>
        <taxon>Arthrobacter</taxon>
    </lineage>
</organism>
<feature type="compositionally biased region" description="Polar residues" evidence="1">
    <location>
        <begin position="1"/>
        <end position="11"/>
    </location>
</feature>
<dbReference type="AlphaFoldDB" id="A0A0S2LZD2"/>
<sequence length="359" mass="39853">MTTSMANNNQAAREASDKQAVPATTGAKGLHLVSGGQPDPAESPPRASSGFQGRLPANEHAWRTRQLNDSGLNADAINTLVGTGVLLRVRRGGYVRTTYWDSLTWLGQEKARIFLHAHTAVASERTRSVYSHASAARLHGLPLWKADNFIHITRAGKSSTAEKASDVRVHCLQLRDDECTVIDGLPVTNLLRTTVDCALTMNYQQALILMDHALRSGIHRATLEREAQALDGHRGIRIFRAALNFASALSESAGESLTRDLIRICGIEPAHLQFTVSTRKGLYRADFAWPAYKVILEFDGAGKYFNYRPTQEVLRDERIRENCLIELGWSIIRIEWADLFNEHAFKTRLVAALRKGGMK</sequence>
<evidence type="ECO:0000313" key="2">
    <source>
        <dbReference type="EMBL" id="ALO66592.1"/>
    </source>
</evidence>